<gene>
    <name evidence="2" type="ORF">LX80_02571</name>
</gene>
<keyword evidence="1" id="KW-1133">Transmembrane helix</keyword>
<evidence type="ECO:0000313" key="3">
    <source>
        <dbReference type="Proteomes" id="UP000249720"/>
    </source>
</evidence>
<accession>A0A2W7TBG5</accession>
<protein>
    <submittedName>
        <fullName evidence="2">Uncharacterized protein</fullName>
    </submittedName>
</protein>
<dbReference type="RefSeq" id="WP_111297062.1">
    <property type="nucleotide sequence ID" value="NZ_QKZV01000010.1"/>
</dbReference>
<dbReference type="EMBL" id="QKZV01000010">
    <property type="protein sequence ID" value="PZX60552.1"/>
    <property type="molecule type" value="Genomic_DNA"/>
</dbReference>
<name>A0A2W7TBG5_9BACT</name>
<comment type="caution">
    <text evidence="2">The sequence shown here is derived from an EMBL/GenBank/DDBJ whole genome shotgun (WGS) entry which is preliminary data.</text>
</comment>
<reference evidence="2 3" key="1">
    <citation type="submission" date="2018-06" db="EMBL/GenBank/DDBJ databases">
        <title>Genomic Encyclopedia of Archaeal and Bacterial Type Strains, Phase II (KMG-II): from individual species to whole genera.</title>
        <authorList>
            <person name="Goeker M."/>
        </authorList>
    </citation>
    <scope>NUCLEOTIDE SEQUENCE [LARGE SCALE GENOMIC DNA]</scope>
    <source>
        <strain evidence="2 3">DSM 23241</strain>
    </source>
</reference>
<sequence>MDNKKDWQGFIEQNTKQYMKQHFRVVAIILIGMAGSIQFLAAQTQTNIKHKKERKGAFYFSWGYNKEWYTHSNIKVVQPSLGNDYTFKAVKAHDHIGWDEGIMRIPISIPQYNYRLGFLINRKKGLFFEINFDHTKYIFADQNAHIVGKLNNREVDTTVAFNEPNGFAYYLNNGANFLLFNLVKRWHLYQTGDGNLKIDALGKGGIGPVIPHVQNMLFGQNNDAGFQLGGWNMGFEGALRATFFKYAYLEFSNKVDYARYSHLKVYEGRAKQAFGTYELILSIGVTFPTGKVIQTND</sequence>
<feature type="transmembrane region" description="Helical" evidence="1">
    <location>
        <begin position="21"/>
        <end position="41"/>
    </location>
</feature>
<keyword evidence="3" id="KW-1185">Reference proteome</keyword>
<keyword evidence="1" id="KW-0472">Membrane</keyword>
<evidence type="ECO:0000256" key="1">
    <source>
        <dbReference type="SAM" id="Phobius"/>
    </source>
</evidence>
<evidence type="ECO:0000313" key="2">
    <source>
        <dbReference type="EMBL" id="PZX60552.1"/>
    </source>
</evidence>
<keyword evidence="1" id="KW-0812">Transmembrane</keyword>
<organism evidence="2 3">
    <name type="scientific">Hydrotalea sandarakina</name>
    <dbReference type="NCBI Taxonomy" id="1004304"/>
    <lineage>
        <taxon>Bacteria</taxon>
        <taxon>Pseudomonadati</taxon>
        <taxon>Bacteroidota</taxon>
        <taxon>Chitinophagia</taxon>
        <taxon>Chitinophagales</taxon>
        <taxon>Chitinophagaceae</taxon>
        <taxon>Hydrotalea</taxon>
    </lineage>
</organism>
<proteinExistence type="predicted"/>
<dbReference type="AlphaFoldDB" id="A0A2W7TBG5"/>
<dbReference type="Proteomes" id="UP000249720">
    <property type="component" value="Unassembled WGS sequence"/>
</dbReference>
<dbReference type="OrthoDB" id="8887208at2"/>